<dbReference type="RefSeq" id="WP_161025952.1">
    <property type="nucleotide sequence ID" value="NZ_WWCJ01000008.1"/>
</dbReference>
<organism evidence="1 2">
    <name type="scientific">Pseudoduganella guangdongensis</name>
    <dbReference type="NCBI Taxonomy" id="2692179"/>
    <lineage>
        <taxon>Bacteria</taxon>
        <taxon>Pseudomonadati</taxon>
        <taxon>Pseudomonadota</taxon>
        <taxon>Betaproteobacteria</taxon>
        <taxon>Burkholderiales</taxon>
        <taxon>Oxalobacteraceae</taxon>
        <taxon>Telluria group</taxon>
        <taxon>Pseudoduganella</taxon>
    </lineage>
</organism>
<protein>
    <submittedName>
        <fullName evidence="1">Uncharacterized protein</fullName>
    </submittedName>
</protein>
<dbReference type="Proteomes" id="UP000448575">
    <property type="component" value="Unassembled WGS sequence"/>
</dbReference>
<dbReference type="EMBL" id="WWCJ01000008">
    <property type="protein sequence ID" value="MYN02971.1"/>
    <property type="molecule type" value="Genomic_DNA"/>
</dbReference>
<sequence>MTRDLFEYREVAVESLQEGGQVVLRPVNGQAFSSEMRVQCSQRLRDTSAYPLGTSFLVLAKMTDRLGGEPYLYVFHGDPVKVLAPAQLEQFLNDRRRLRI</sequence>
<gene>
    <name evidence="1" type="ORF">GTP41_12755</name>
</gene>
<comment type="caution">
    <text evidence="1">The sequence shown here is derived from an EMBL/GenBank/DDBJ whole genome shotgun (WGS) entry which is preliminary data.</text>
</comment>
<reference evidence="1 2" key="1">
    <citation type="submission" date="2019-12" db="EMBL/GenBank/DDBJ databases">
        <title>Novel species isolated from a subtropical stream in China.</title>
        <authorList>
            <person name="Lu H."/>
        </authorList>
    </citation>
    <scope>NUCLEOTIDE SEQUENCE [LARGE SCALE GENOMIC DNA]</scope>
    <source>
        <strain evidence="1 2">DS3</strain>
    </source>
</reference>
<evidence type="ECO:0000313" key="2">
    <source>
        <dbReference type="Proteomes" id="UP000448575"/>
    </source>
</evidence>
<accession>A0A6N9HH77</accession>
<name>A0A6N9HH77_9BURK</name>
<evidence type="ECO:0000313" key="1">
    <source>
        <dbReference type="EMBL" id="MYN02971.1"/>
    </source>
</evidence>
<dbReference type="AlphaFoldDB" id="A0A6N9HH77"/>
<keyword evidence="2" id="KW-1185">Reference proteome</keyword>
<proteinExistence type="predicted"/>